<feature type="domain" description="FAD dependent oxidoreductase" evidence="2">
    <location>
        <begin position="11"/>
        <end position="370"/>
    </location>
</feature>
<dbReference type="GO" id="GO:0016491">
    <property type="term" value="F:oxidoreductase activity"/>
    <property type="evidence" value="ECO:0007669"/>
    <property type="project" value="UniProtKB-KW"/>
</dbReference>
<dbReference type="SUPFAM" id="SSF51905">
    <property type="entry name" value="FAD/NAD(P)-binding domain"/>
    <property type="match status" value="1"/>
</dbReference>
<dbReference type="PANTHER" id="PTHR13847:SF287">
    <property type="entry name" value="FAD-DEPENDENT OXIDOREDUCTASE DOMAIN-CONTAINING PROTEIN 1"/>
    <property type="match status" value="1"/>
</dbReference>
<dbReference type="EMBL" id="VXLC01000004">
    <property type="protein sequence ID" value="KAA8888619.1"/>
    <property type="molecule type" value="Genomic_DNA"/>
</dbReference>
<keyword evidence="1" id="KW-0560">Oxidoreductase</keyword>
<dbReference type="GO" id="GO:0005737">
    <property type="term" value="C:cytoplasm"/>
    <property type="evidence" value="ECO:0007669"/>
    <property type="project" value="TreeGrafter"/>
</dbReference>
<dbReference type="Gene3D" id="3.30.9.10">
    <property type="entry name" value="D-Amino Acid Oxidase, subunit A, domain 2"/>
    <property type="match status" value="1"/>
</dbReference>
<dbReference type="AlphaFoldDB" id="A0A5N0EIZ2"/>
<keyword evidence="4" id="KW-1185">Reference proteome</keyword>
<dbReference type="SUPFAM" id="SSF54373">
    <property type="entry name" value="FAD-linked reductases, C-terminal domain"/>
    <property type="match status" value="1"/>
</dbReference>
<dbReference type="Proteomes" id="UP000323876">
    <property type="component" value="Unassembled WGS sequence"/>
</dbReference>
<dbReference type="OrthoDB" id="9806257at2"/>
<gene>
    <name evidence="3" type="ORF">F3087_16640</name>
</gene>
<accession>A0A5N0EIZ2</accession>
<reference evidence="3 4" key="1">
    <citation type="submission" date="2019-09" db="EMBL/GenBank/DDBJ databases">
        <authorList>
            <person name="Wang X."/>
        </authorList>
    </citation>
    <scope>NUCLEOTIDE SEQUENCE [LARGE SCALE GENOMIC DNA]</scope>
    <source>
        <strain evidence="3 4">CICC 11023</strain>
    </source>
</reference>
<sequence length="405" mass="41498">MTGAAPLRGSDVLIIGGGMIGCALADRLSLDGASVRVCERGGVASGTTAHGEGNVLVSDKGPGPELALAQLSRRLWPAVLERIAERLPDDAAGIEWEPKGGIVVATTEAGAAALGAFADGQREAGVRCEHLDGDQLAAAEPALTRDVCAAVYYPEDAQVQPAGAATALLGSAVAAGAIVETRCEVTAPLIQDGRLVGVETTRGQRHADIVINAAGPWSGIVSGLLGAPIAIKPRRGDVLITAPMPPTVFHKVYDADYVGAVGSSDAALQSSAVVESTRGGPLLLGSSRRQCGFDDRIQPDSLAAIARKALRLYPILADVAIMRAYGGFRPYVDDHLPVIGPDPRLPGLWHATGHEGAGIGLSVGTAQLISSALAGQPAEVDIAAFAIDRPAVIPSRTEPTQKASR</sequence>
<dbReference type="InterPro" id="IPR006076">
    <property type="entry name" value="FAD-dep_OxRdtase"/>
</dbReference>
<proteinExistence type="predicted"/>
<dbReference type="InterPro" id="IPR036188">
    <property type="entry name" value="FAD/NAD-bd_sf"/>
</dbReference>
<protein>
    <submittedName>
        <fullName evidence="3">FAD-binding oxidoreductase</fullName>
    </submittedName>
</protein>
<name>A0A5N0EIZ2_9NOCA</name>
<dbReference type="PANTHER" id="PTHR13847">
    <property type="entry name" value="SARCOSINE DEHYDROGENASE-RELATED"/>
    <property type="match status" value="1"/>
</dbReference>
<evidence type="ECO:0000313" key="4">
    <source>
        <dbReference type="Proteomes" id="UP000323876"/>
    </source>
</evidence>
<dbReference type="Pfam" id="PF01266">
    <property type="entry name" value="DAO"/>
    <property type="match status" value="1"/>
</dbReference>
<evidence type="ECO:0000313" key="3">
    <source>
        <dbReference type="EMBL" id="KAA8888619.1"/>
    </source>
</evidence>
<evidence type="ECO:0000256" key="1">
    <source>
        <dbReference type="ARBA" id="ARBA00023002"/>
    </source>
</evidence>
<evidence type="ECO:0000259" key="2">
    <source>
        <dbReference type="Pfam" id="PF01266"/>
    </source>
</evidence>
<organism evidence="3 4">
    <name type="scientific">Nocardia colli</name>
    <dbReference type="NCBI Taxonomy" id="2545717"/>
    <lineage>
        <taxon>Bacteria</taxon>
        <taxon>Bacillati</taxon>
        <taxon>Actinomycetota</taxon>
        <taxon>Actinomycetes</taxon>
        <taxon>Mycobacteriales</taxon>
        <taxon>Nocardiaceae</taxon>
        <taxon>Nocardia</taxon>
    </lineage>
</organism>
<dbReference type="Gene3D" id="3.50.50.60">
    <property type="entry name" value="FAD/NAD(P)-binding domain"/>
    <property type="match status" value="1"/>
</dbReference>
<comment type="caution">
    <text evidence="3">The sequence shown here is derived from an EMBL/GenBank/DDBJ whole genome shotgun (WGS) entry which is preliminary data.</text>
</comment>
<dbReference type="RefSeq" id="WP_150402784.1">
    <property type="nucleotide sequence ID" value="NZ_VXLC01000004.1"/>
</dbReference>